<evidence type="ECO:0000256" key="1">
    <source>
        <dbReference type="ARBA" id="ARBA00002994"/>
    </source>
</evidence>
<dbReference type="Gene3D" id="3.90.226.10">
    <property type="entry name" value="2-enoyl-CoA Hydratase, Chain A, domain 1"/>
    <property type="match status" value="1"/>
</dbReference>
<evidence type="ECO:0000256" key="6">
    <source>
        <dbReference type="ARBA" id="ARBA00023709"/>
    </source>
</evidence>
<dbReference type="Pfam" id="PF00378">
    <property type="entry name" value="ECH_1"/>
    <property type="match status" value="1"/>
</dbReference>
<dbReference type="SUPFAM" id="SSF52096">
    <property type="entry name" value="ClpP/crotonase"/>
    <property type="match status" value="1"/>
</dbReference>
<evidence type="ECO:0000256" key="5">
    <source>
        <dbReference type="ARBA" id="ARBA00023239"/>
    </source>
</evidence>
<dbReference type="InterPro" id="IPR018376">
    <property type="entry name" value="Enoyl-CoA_hyd/isom_CS"/>
</dbReference>
<evidence type="ECO:0000256" key="3">
    <source>
        <dbReference type="ARBA" id="ARBA00022832"/>
    </source>
</evidence>
<evidence type="ECO:0000256" key="8">
    <source>
        <dbReference type="RuleBase" id="RU003707"/>
    </source>
</evidence>
<dbReference type="PROSITE" id="PS00166">
    <property type="entry name" value="ENOYL_COA_HYDRATASE"/>
    <property type="match status" value="1"/>
</dbReference>
<keyword evidence="5" id="KW-0456">Lyase</keyword>
<comment type="caution">
    <text evidence="9">The sequence shown here is derived from an EMBL/GenBank/DDBJ whole genome shotgun (WGS) entry which is preliminary data.</text>
</comment>
<dbReference type="InterPro" id="IPR001753">
    <property type="entry name" value="Enoyl-CoA_hydra/iso"/>
</dbReference>
<dbReference type="GO" id="GO:0004300">
    <property type="term" value="F:enoyl-CoA hydratase activity"/>
    <property type="evidence" value="ECO:0007669"/>
    <property type="project" value="UniProtKB-EC"/>
</dbReference>
<comment type="catalytic activity">
    <reaction evidence="7">
        <text>a 4-saturated-(3S)-3-hydroxyacyl-CoA = a (3E)-enoyl-CoA + H2O</text>
        <dbReference type="Rhea" id="RHEA:20724"/>
        <dbReference type="ChEBI" id="CHEBI:15377"/>
        <dbReference type="ChEBI" id="CHEBI:58521"/>
        <dbReference type="ChEBI" id="CHEBI:137480"/>
        <dbReference type="EC" id="4.2.1.17"/>
    </reaction>
</comment>
<evidence type="ECO:0000256" key="7">
    <source>
        <dbReference type="ARBA" id="ARBA00023717"/>
    </source>
</evidence>
<proteinExistence type="inferred from homology"/>
<dbReference type="GO" id="GO:0006635">
    <property type="term" value="P:fatty acid beta-oxidation"/>
    <property type="evidence" value="ECO:0007669"/>
    <property type="project" value="TreeGrafter"/>
</dbReference>
<evidence type="ECO:0000313" key="9">
    <source>
        <dbReference type="EMBL" id="TYQ04685.1"/>
    </source>
</evidence>
<protein>
    <submittedName>
        <fullName evidence="9">Enoyl-CoA hydratase/carnithine racemase</fullName>
    </submittedName>
</protein>
<name>A0A652YQV2_NOCGL</name>
<dbReference type="EMBL" id="VNIQ01000003">
    <property type="protein sequence ID" value="TYQ04685.1"/>
    <property type="molecule type" value="Genomic_DNA"/>
</dbReference>
<comment type="function">
    <text evidence="1">Could possibly oxidize fatty acids using specific components.</text>
</comment>
<comment type="similarity">
    <text evidence="2 8">Belongs to the enoyl-CoA hydratase/isomerase family.</text>
</comment>
<comment type="catalytic activity">
    <reaction evidence="6">
        <text>a (3S)-3-hydroxyacyl-CoA = a (2E)-enoyl-CoA + H2O</text>
        <dbReference type="Rhea" id="RHEA:16105"/>
        <dbReference type="ChEBI" id="CHEBI:15377"/>
        <dbReference type="ChEBI" id="CHEBI:57318"/>
        <dbReference type="ChEBI" id="CHEBI:58856"/>
        <dbReference type="EC" id="4.2.1.17"/>
    </reaction>
</comment>
<keyword evidence="4" id="KW-0443">Lipid metabolism</keyword>
<keyword evidence="3" id="KW-0276">Fatty acid metabolism</keyword>
<evidence type="ECO:0000256" key="4">
    <source>
        <dbReference type="ARBA" id="ARBA00023098"/>
    </source>
</evidence>
<dbReference type="PANTHER" id="PTHR11941">
    <property type="entry name" value="ENOYL-COA HYDRATASE-RELATED"/>
    <property type="match status" value="1"/>
</dbReference>
<dbReference type="AlphaFoldDB" id="A0A652YQV2"/>
<sequence length="259" mass="28128">MDYSPIMSTVTTERQGKVLIVRIEREERRNAINRETAEGIESALDLLDDDPELWVGIITGTTSVFCAGTDIRERADLRMPRGGEYGIIRRQRNTPLIAAVEGYALGGGFEIALACDLIVASRTAQFGLPETRRGLVATSGALFRAPRALPLNVARELLITGRTLDPERALNLGVVNAVTEPGKALDEALAIASEICESSPTSVSLTLKSVNALYTEDDSQGWNVTDTARDHILQSPDIAEGLDAFANRRVPRWNNVPTA</sequence>
<gene>
    <name evidence="9" type="ORF">FNL38_10335</name>
</gene>
<organism evidence="9">
    <name type="scientific">Nocardia globerula</name>
    <dbReference type="NCBI Taxonomy" id="1818"/>
    <lineage>
        <taxon>Bacteria</taxon>
        <taxon>Bacillati</taxon>
        <taxon>Actinomycetota</taxon>
        <taxon>Actinomycetes</taxon>
        <taxon>Mycobacteriales</taxon>
        <taxon>Nocardiaceae</taxon>
        <taxon>Nocardia</taxon>
    </lineage>
</organism>
<reference evidence="9" key="1">
    <citation type="submission" date="2019-07" db="EMBL/GenBank/DDBJ databases">
        <title>Genomic Encyclopedia of Type Strains, Phase IV (KMG-IV): sequencing the most valuable type-strain genomes for metagenomic binning, comparative biology and taxonomic classification.</title>
        <authorList>
            <person name="Goeker M."/>
        </authorList>
    </citation>
    <scope>NUCLEOTIDE SEQUENCE</scope>
    <source>
        <strain evidence="9">DSM 44596</strain>
    </source>
</reference>
<dbReference type="InterPro" id="IPR029045">
    <property type="entry name" value="ClpP/crotonase-like_dom_sf"/>
</dbReference>
<dbReference type="PANTHER" id="PTHR11941:SF169">
    <property type="entry name" value="(7AS)-7A-METHYL-1,5-DIOXO-2,3,5,6,7,7A-HEXAHYDRO-1H-INDENE-CARBOXYL-COA HYDROLASE"/>
    <property type="match status" value="1"/>
</dbReference>
<evidence type="ECO:0000256" key="2">
    <source>
        <dbReference type="ARBA" id="ARBA00005254"/>
    </source>
</evidence>
<dbReference type="CDD" id="cd06558">
    <property type="entry name" value="crotonase-like"/>
    <property type="match status" value="1"/>
</dbReference>
<accession>A0A652YQV2</accession>